<dbReference type="EC" id="7.1.1.2" evidence="3"/>
<keyword evidence="6" id="KW-0679">Respiratory chain</keyword>
<evidence type="ECO:0000256" key="11">
    <source>
        <dbReference type="ARBA" id="ARBA00023027"/>
    </source>
</evidence>
<keyword evidence="10 16" id="KW-1133">Transmembrane helix</keyword>
<dbReference type="EMBL" id="MH880828">
    <property type="protein sequence ID" value="QES95232.1"/>
    <property type="molecule type" value="Genomic_DNA"/>
</dbReference>
<dbReference type="AlphaFoldDB" id="A0A5J6DUK7"/>
<keyword evidence="17" id="KW-0732">Signal</keyword>
<accession>A0A5J6DUK7</accession>
<name>A0A5J6DUK7_9EUCA</name>
<feature type="transmembrane region" description="Helical" evidence="16">
    <location>
        <begin position="141"/>
        <end position="163"/>
    </location>
</feature>
<feature type="transmembrane region" description="Helical" evidence="16">
    <location>
        <begin position="53"/>
        <end position="76"/>
    </location>
</feature>
<evidence type="ECO:0000256" key="13">
    <source>
        <dbReference type="ARBA" id="ARBA00023136"/>
    </source>
</evidence>
<evidence type="ECO:0000256" key="4">
    <source>
        <dbReference type="ARBA" id="ARBA00021095"/>
    </source>
</evidence>
<evidence type="ECO:0000256" key="7">
    <source>
        <dbReference type="ARBA" id="ARBA00022692"/>
    </source>
</evidence>
<evidence type="ECO:0000256" key="14">
    <source>
        <dbReference type="ARBA" id="ARBA00031019"/>
    </source>
</evidence>
<proteinExistence type="inferred from homology"/>
<evidence type="ECO:0000313" key="18">
    <source>
        <dbReference type="EMBL" id="QES95232.1"/>
    </source>
</evidence>
<comment type="catalytic activity">
    <reaction evidence="15">
        <text>a ubiquinone + NADH + 5 H(+)(in) = a ubiquinol + NAD(+) + 4 H(+)(out)</text>
        <dbReference type="Rhea" id="RHEA:29091"/>
        <dbReference type="Rhea" id="RHEA-COMP:9565"/>
        <dbReference type="Rhea" id="RHEA-COMP:9566"/>
        <dbReference type="ChEBI" id="CHEBI:15378"/>
        <dbReference type="ChEBI" id="CHEBI:16389"/>
        <dbReference type="ChEBI" id="CHEBI:17976"/>
        <dbReference type="ChEBI" id="CHEBI:57540"/>
        <dbReference type="ChEBI" id="CHEBI:57945"/>
        <dbReference type="EC" id="7.1.1.2"/>
    </reaction>
</comment>
<keyword evidence="5" id="KW-0813">Transport</keyword>
<evidence type="ECO:0000256" key="5">
    <source>
        <dbReference type="ARBA" id="ARBA00022448"/>
    </source>
</evidence>
<feature type="transmembrane region" description="Helical" evidence="16">
    <location>
        <begin position="88"/>
        <end position="112"/>
    </location>
</feature>
<evidence type="ECO:0000256" key="1">
    <source>
        <dbReference type="ARBA" id="ARBA00004225"/>
    </source>
</evidence>
<keyword evidence="12 18" id="KW-0496">Mitochondrion</keyword>
<keyword evidence="13 16" id="KW-0472">Membrane</keyword>
<geneLocation type="mitochondrion" evidence="18"/>
<evidence type="ECO:0000256" key="16">
    <source>
        <dbReference type="SAM" id="Phobius"/>
    </source>
</evidence>
<protein>
    <recommendedName>
        <fullName evidence="4">NADH-ubiquinone oxidoreductase chain 6</fullName>
        <ecNumber evidence="3">7.1.1.2</ecNumber>
    </recommendedName>
    <alternativeName>
        <fullName evidence="14">NADH dehydrogenase subunit 6</fullName>
    </alternativeName>
</protein>
<dbReference type="GO" id="GO:0031966">
    <property type="term" value="C:mitochondrial membrane"/>
    <property type="evidence" value="ECO:0007669"/>
    <property type="project" value="UniProtKB-SubCell"/>
</dbReference>
<dbReference type="PANTHER" id="PTHR11435">
    <property type="entry name" value="NADH UBIQUINONE OXIDOREDUCTASE SUBUNIT ND6"/>
    <property type="match status" value="1"/>
</dbReference>
<dbReference type="InterPro" id="IPR050269">
    <property type="entry name" value="ComplexI_Subunit6"/>
</dbReference>
<evidence type="ECO:0000256" key="15">
    <source>
        <dbReference type="ARBA" id="ARBA00049551"/>
    </source>
</evidence>
<dbReference type="PANTHER" id="PTHR11435:SF1">
    <property type="entry name" value="NADH-UBIQUINONE OXIDOREDUCTASE CHAIN 6"/>
    <property type="match status" value="1"/>
</dbReference>
<comment type="similarity">
    <text evidence="2">Belongs to the complex I subunit 6 family.</text>
</comment>
<organism evidence="18">
    <name type="scientific">Palaemon sinensis</name>
    <dbReference type="NCBI Taxonomy" id="349473"/>
    <lineage>
        <taxon>Eukaryota</taxon>
        <taxon>Metazoa</taxon>
        <taxon>Ecdysozoa</taxon>
        <taxon>Arthropoda</taxon>
        <taxon>Crustacea</taxon>
        <taxon>Multicrustacea</taxon>
        <taxon>Malacostraca</taxon>
        <taxon>Eumalacostraca</taxon>
        <taxon>Eucarida</taxon>
        <taxon>Decapoda</taxon>
        <taxon>Pleocyemata</taxon>
        <taxon>Caridea</taxon>
        <taxon>Palaemonoidea</taxon>
        <taxon>Palaemonidae</taxon>
        <taxon>Palaemon</taxon>
    </lineage>
</organism>
<feature type="chain" id="PRO_5023831670" description="NADH-ubiquinone oxidoreductase chain 6" evidence="17">
    <location>
        <begin position="21"/>
        <end position="174"/>
    </location>
</feature>
<evidence type="ECO:0000256" key="12">
    <source>
        <dbReference type="ARBA" id="ARBA00023128"/>
    </source>
</evidence>
<feature type="signal peptide" evidence="17">
    <location>
        <begin position="1"/>
        <end position="20"/>
    </location>
</feature>
<sequence>MARIYLLLFFSLNMISVALCFTQMAHPMAMGLTLIAQTTLICVTSGLLSGLSWFSYILFLIFLGATLVLFIYVASLASNEIFKINMTLSLLLITPLLTIPLMLLSETLFLPIKNTMEASFFSWAPEFISTQLKLSNMYNPVSANLTAFLVLYLFLTLIVVVKLSSSFYGPLRTS</sequence>
<evidence type="ECO:0000256" key="10">
    <source>
        <dbReference type="ARBA" id="ARBA00022989"/>
    </source>
</evidence>
<evidence type="ECO:0000256" key="17">
    <source>
        <dbReference type="SAM" id="SignalP"/>
    </source>
</evidence>
<keyword evidence="11" id="KW-0520">NAD</keyword>
<evidence type="ECO:0000256" key="6">
    <source>
        <dbReference type="ARBA" id="ARBA00022660"/>
    </source>
</evidence>
<dbReference type="GO" id="GO:0008137">
    <property type="term" value="F:NADH dehydrogenase (ubiquinone) activity"/>
    <property type="evidence" value="ECO:0007669"/>
    <property type="project" value="UniProtKB-EC"/>
</dbReference>
<gene>
    <name evidence="18" type="primary">nad6</name>
</gene>
<evidence type="ECO:0000256" key="8">
    <source>
        <dbReference type="ARBA" id="ARBA00022967"/>
    </source>
</evidence>
<evidence type="ECO:0000256" key="3">
    <source>
        <dbReference type="ARBA" id="ARBA00012944"/>
    </source>
</evidence>
<keyword evidence="8" id="KW-1278">Translocase</keyword>
<keyword evidence="7 16" id="KW-0812">Transmembrane</keyword>
<comment type="subcellular location">
    <subcellularLocation>
        <location evidence="1">Mitochondrion membrane</location>
        <topology evidence="1">Multi-pass membrane protein</topology>
    </subcellularLocation>
</comment>
<evidence type="ECO:0000256" key="9">
    <source>
        <dbReference type="ARBA" id="ARBA00022982"/>
    </source>
</evidence>
<evidence type="ECO:0000256" key="2">
    <source>
        <dbReference type="ARBA" id="ARBA00005698"/>
    </source>
</evidence>
<reference evidence="18" key="1">
    <citation type="submission" date="2018-09" db="EMBL/GenBank/DDBJ databases">
        <title>Mitochondrial genome of Chinese grass shrimp, Palaemonetes sinensis, and comparison with other Palaemonidae species.</title>
        <authorList>
            <person name="Zhao Y."/>
            <person name="Zhu X."/>
            <person name="Li Y."/>
            <person name="Han Z."/>
            <person name="Xu W."/>
            <person name="Dong J."/>
            <person name="Wei H."/>
            <person name="Li X."/>
            <person name="Chen Q."/>
        </authorList>
    </citation>
    <scope>NUCLEOTIDE SEQUENCE</scope>
</reference>
<keyword evidence="9" id="KW-0249">Electron transport</keyword>